<dbReference type="Proteomes" id="UP000219612">
    <property type="component" value="Unassembled WGS sequence"/>
</dbReference>
<evidence type="ECO:0000256" key="2">
    <source>
        <dbReference type="SAM" id="MobiDB-lite"/>
    </source>
</evidence>
<feature type="compositionally biased region" description="Low complexity" evidence="2">
    <location>
        <begin position="306"/>
        <end position="317"/>
    </location>
</feature>
<evidence type="ECO:0000256" key="1">
    <source>
        <dbReference type="SAM" id="Coils"/>
    </source>
</evidence>
<dbReference type="RefSeq" id="WP_097328840.1">
    <property type="nucleotide sequence ID" value="NZ_OBDY01000044.1"/>
</dbReference>
<proteinExistence type="predicted"/>
<feature type="region of interest" description="Disordered" evidence="2">
    <location>
        <begin position="1"/>
        <end position="38"/>
    </location>
</feature>
<feature type="coiled-coil region" evidence="1">
    <location>
        <begin position="188"/>
        <end position="226"/>
    </location>
</feature>
<organism evidence="3 4">
    <name type="scientific">Paractinoplanes atraurantiacus</name>
    <dbReference type="NCBI Taxonomy" id="1036182"/>
    <lineage>
        <taxon>Bacteria</taxon>
        <taxon>Bacillati</taxon>
        <taxon>Actinomycetota</taxon>
        <taxon>Actinomycetes</taxon>
        <taxon>Micromonosporales</taxon>
        <taxon>Micromonosporaceae</taxon>
        <taxon>Paractinoplanes</taxon>
    </lineage>
</organism>
<accession>A0A285KJF3</accession>
<dbReference type="EMBL" id="OBDY01000044">
    <property type="protein sequence ID" value="SNY72754.1"/>
    <property type="molecule type" value="Genomic_DNA"/>
</dbReference>
<keyword evidence="4" id="KW-1185">Reference proteome</keyword>
<evidence type="ECO:0000313" key="3">
    <source>
        <dbReference type="EMBL" id="SNY72754.1"/>
    </source>
</evidence>
<keyword evidence="1" id="KW-0175">Coiled coil</keyword>
<feature type="region of interest" description="Disordered" evidence="2">
    <location>
        <begin position="278"/>
        <end position="335"/>
    </location>
</feature>
<reference evidence="3 4" key="1">
    <citation type="submission" date="2017-09" db="EMBL/GenBank/DDBJ databases">
        <authorList>
            <person name="Ehlers B."/>
            <person name="Leendertz F.H."/>
        </authorList>
    </citation>
    <scope>NUCLEOTIDE SEQUENCE [LARGE SCALE GENOMIC DNA]</scope>
    <source>
        <strain evidence="3 4">CGMCC 4.6857</strain>
    </source>
</reference>
<evidence type="ECO:0008006" key="5">
    <source>
        <dbReference type="Google" id="ProtNLM"/>
    </source>
</evidence>
<dbReference type="OrthoDB" id="3369856at2"/>
<dbReference type="AlphaFoldDB" id="A0A285KJF3"/>
<gene>
    <name evidence="3" type="ORF">SAMN05421748_1445</name>
</gene>
<evidence type="ECO:0000313" key="4">
    <source>
        <dbReference type="Proteomes" id="UP000219612"/>
    </source>
</evidence>
<feature type="compositionally biased region" description="Pro residues" evidence="2">
    <location>
        <begin position="18"/>
        <end position="33"/>
    </location>
</feature>
<protein>
    <recommendedName>
        <fullName evidence="5">DUF2637 domain-containing protein</fullName>
    </recommendedName>
</protein>
<name>A0A285KJF3_9ACTN</name>
<sequence>MTTSTIARPGGTTVSPGGPQPGRKPPPASPAPSPVRAEQLRKRVEQAKAKSDNINRATWGVAAGVMIYGTVNVTMLLVEHHVPWQIAPLLSLMVDLGLCVALWAAPVLAEYGRKSGWVNVLRWVTALMSWGLNVAEPALARDWVGVGIHSCGPVLLIVVAEAGAALQRTLAEIVAELDAELATAQQAVPKGQQALADLQAEIARLAQELAETQARAEAEAARAGAEIQARAEAETRVTETATRAETEAGKQAEILRQARAEIEQLKTAVQEAVAERDEARRHAGEQTQAAGLAQGRLAEARDSAERAAAAQVAAEQQAQEHMRQVSSRAEQAEHQLRQELAKAAGQASTAEATVGELTEQLRRVQAQLDEARTAGERQGTAKVLADLKIIELEKGRDAALTELERVRRQLARATEKAETAVERQPEISRAPVRKSAALVPAGLAENLPVSVDTVAPETVATVLIAWAENPNASQAELAKITGISDRTIRKVLRAIPAEIAGELAGQVLALTGGRAG</sequence>